<feature type="domain" description="MacB-like periplasmic core" evidence="9">
    <location>
        <begin position="24"/>
        <end position="241"/>
    </location>
</feature>
<evidence type="ECO:0000256" key="5">
    <source>
        <dbReference type="ARBA" id="ARBA00023136"/>
    </source>
</evidence>
<dbReference type="InterPro" id="IPR003838">
    <property type="entry name" value="ABC3_permease_C"/>
</dbReference>
<evidence type="ECO:0000259" key="9">
    <source>
        <dbReference type="Pfam" id="PF12704"/>
    </source>
</evidence>
<feature type="domain" description="MacB-like periplasmic core" evidence="9">
    <location>
        <begin position="497"/>
        <end position="697"/>
    </location>
</feature>
<feature type="transmembrane region" description="Helical" evidence="7">
    <location>
        <begin position="449"/>
        <end position="468"/>
    </location>
</feature>
<dbReference type="Pfam" id="PF12704">
    <property type="entry name" value="MacB_PCD"/>
    <property type="match status" value="2"/>
</dbReference>
<evidence type="ECO:0000259" key="8">
    <source>
        <dbReference type="Pfam" id="PF02687"/>
    </source>
</evidence>
<feature type="transmembrane region" description="Helical" evidence="7">
    <location>
        <begin position="268"/>
        <end position="300"/>
    </location>
</feature>
<protein>
    <submittedName>
        <fullName evidence="10">FtsX-like permease family protein</fullName>
    </submittedName>
</protein>
<dbReference type="PANTHER" id="PTHR30572:SF4">
    <property type="entry name" value="ABC TRANSPORTER PERMEASE YTRF"/>
    <property type="match status" value="1"/>
</dbReference>
<dbReference type="InterPro" id="IPR050250">
    <property type="entry name" value="Macrolide_Exporter_MacB"/>
</dbReference>
<feature type="transmembrane region" description="Helical" evidence="7">
    <location>
        <begin position="780"/>
        <end position="801"/>
    </location>
</feature>
<feature type="domain" description="ABC3 transporter permease C-terminal" evidence="8">
    <location>
        <begin position="278"/>
        <end position="397"/>
    </location>
</feature>
<evidence type="ECO:0000256" key="6">
    <source>
        <dbReference type="ARBA" id="ARBA00038076"/>
    </source>
</evidence>
<keyword evidence="2" id="KW-1003">Cell membrane</keyword>
<evidence type="ECO:0000256" key="3">
    <source>
        <dbReference type="ARBA" id="ARBA00022692"/>
    </source>
</evidence>
<feature type="transmembrane region" description="Helical" evidence="7">
    <location>
        <begin position="727"/>
        <end position="751"/>
    </location>
</feature>
<name>A0AAU2JGT5_9ACTN</name>
<proteinExistence type="inferred from homology"/>
<evidence type="ECO:0000313" key="10">
    <source>
        <dbReference type="EMBL" id="WTU71934.1"/>
    </source>
</evidence>
<feature type="transmembrane region" description="Helical" evidence="7">
    <location>
        <begin position="813"/>
        <end position="838"/>
    </location>
</feature>
<feature type="domain" description="ABC3 transporter permease C-terminal" evidence="8">
    <location>
        <begin position="730"/>
        <end position="848"/>
    </location>
</feature>
<dbReference type="Pfam" id="PF02687">
    <property type="entry name" value="FtsX"/>
    <property type="match status" value="2"/>
</dbReference>
<feature type="transmembrane region" description="Helical" evidence="7">
    <location>
        <begin position="21"/>
        <end position="43"/>
    </location>
</feature>
<evidence type="ECO:0000256" key="2">
    <source>
        <dbReference type="ARBA" id="ARBA00022475"/>
    </source>
</evidence>
<keyword evidence="5 7" id="KW-0472">Membrane</keyword>
<dbReference type="AlphaFoldDB" id="A0AAU2JGT5"/>
<gene>
    <name evidence="10" type="ORF">OG327_00515</name>
</gene>
<feature type="transmembrane region" description="Helical" evidence="7">
    <location>
        <begin position="327"/>
        <end position="353"/>
    </location>
</feature>
<keyword evidence="3 7" id="KW-0812">Transmembrane</keyword>
<dbReference type="PANTHER" id="PTHR30572">
    <property type="entry name" value="MEMBRANE COMPONENT OF TRANSPORTER-RELATED"/>
    <property type="match status" value="1"/>
</dbReference>
<accession>A0AAU2JGT5</accession>
<organism evidence="10">
    <name type="scientific">Streptomyces sp. NBC_00049</name>
    <dbReference type="NCBI Taxonomy" id="2903617"/>
    <lineage>
        <taxon>Bacteria</taxon>
        <taxon>Bacillati</taxon>
        <taxon>Actinomycetota</taxon>
        <taxon>Actinomycetes</taxon>
        <taxon>Kitasatosporales</taxon>
        <taxon>Streptomycetaceae</taxon>
        <taxon>Streptomyces</taxon>
    </lineage>
</organism>
<reference evidence="10" key="1">
    <citation type="submission" date="2022-10" db="EMBL/GenBank/DDBJ databases">
        <title>The complete genomes of actinobacterial strains from the NBC collection.</title>
        <authorList>
            <person name="Joergensen T.S."/>
            <person name="Alvarez Arevalo M."/>
            <person name="Sterndorff E.B."/>
            <person name="Faurdal D."/>
            <person name="Vuksanovic O."/>
            <person name="Mourched A.-S."/>
            <person name="Charusanti P."/>
            <person name="Shaw S."/>
            <person name="Blin K."/>
            <person name="Weber T."/>
        </authorList>
    </citation>
    <scope>NUCLEOTIDE SEQUENCE</scope>
    <source>
        <strain evidence="10">NBC_00049</strain>
    </source>
</reference>
<sequence>MSAARTTLRLAAASLRAHKRRFAGTFTAVLLGVAFLAGTLVMGDTLRAGFDDMFAGAASGTDAVVRSSRVVTVPGVAQGSRQPVPTTLVEQIRRTPGVAAAEPVVQGAGQLVGANGEPIGGQGPPTLAGNWITDPELNPYRLAEGRAPQRSGEVVVNRGAAATGGLKLGDTTVLRTPDPVRVTVVGLATFGGADGMGQVTYTGMTRADAEKYLTAGPGQAASIQVRAGPGTSQRELVDALAPVLPQGVESITGRESAQENTDMISGQFLSLFTALLLVFSGIALLVATFSIHNTFAIVVAQRTRENALLRAIGASRRQVVGGTLSEAAVVAVLASAAGLLGGIGIAAGLQALFPAIGFPFPEGDLVVSGTSMVLPLSVGFVVCLGSALLPAARAGRTAPLEALRASAVDGSGASRTRPAVGAVLGAAGIAVLLTGVLAVPSLWLSGAGAVLATASFVVLGPVVAPYAVRVLARPLVRLRGVTGALAGRNALRSPERTASTATALMIGVAVVSLFTVFGASLKATMDRTVSRSLAGDIAISAPAFGAGGSGLSPKLAPAVAALPEVAGAVGLGKGVAEVDGSGRALTVTDPVALAVGLDLGAVDGRLDSLGTDGIAVSGQEASRHGWRPGSRVELAFTDGQKQVFTVRAVYGSRDLAGDYVVTREAWAPHRAQDTDALVAVTVKDGVPVADAVAAVERTAAQYGSPQVQTREAYAQSSAGGIDMMLTLVYALLALAVLIALLGIANTLTLAVHERTRELGLLRAVGQTRAQLRAVVRWESVLVAAFGTAGGLALGSVLGWVLVRASDGASGSAFAFVVPPVQLAVVAVVGAAAGVLAGWRPARRAARLDVLRAIATE</sequence>
<dbReference type="GO" id="GO:0022857">
    <property type="term" value="F:transmembrane transporter activity"/>
    <property type="evidence" value="ECO:0007669"/>
    <property type="project" value="TreeGrafter"/>
</dbReference>
<dbReference type="GO" id="GO:0005886">
    <property type="term" value="C:plasma membrane"/>
    <property type="evidence" value="ECO:0007669"/>
    <property type="project" value="UniProtKB-SubCell"/>
</dbReference>
<feature type="transmembrane region" description="Helical" evidence="7">
    <location>
        <begin position="501"/>
        <end position="521"/>
    </location>
</feature>
<comment type="subcellular location">
    <subcellularLocation>
        <location evidence="1">Cell membrane</location>
        <topology evidence="1">Multi-pass membrane protein</topology>
    </subcellularLocation>
</comment>
<evidence type="ECO:0000256" key="7">
    <source>
        <dbReference type="SAM" id="Phobius"/>
    </source>
</evidence>
<feature type="transmembrane region" description="Helical" evidence="7">
    <location>
        <begin position="419"/>
        <end position="443"/>
    </location>
</feature>
<evidence type="ECO:0000256" key="4">
    <source>
        <dbReference type="ARBA" id="ARBA00022989"/>
    </source>
</evidence>
<keyword evidence="4 7" id="KW-1133">Transmembrane helix</keyword>
<feature type="transmembrane region" description="Helical" evidence="7">
    <location>
        <begin position="365"/>
        <end position="389"/>
    </location>
</feature>
<comment type="similarity">
    <text evidence="6">Belongs to the ABC-4 integral membrane protein family.</text>
</comment>
<dbReference type="EMBL" id="CP108264">
    <property type="protein sequence ID" value="WTU71934.1"/>
    <property type="molecule type" value="Genomic_DNA"/>
</dbReference>
<evidence type="ECO:0000256" key="1">
    <source>
        <dbReference type="ARBA" id="ARBA00004651"/>
    </source>
</evidence>
<dbReference type="InterPro" id="IPR025857">
    <property type="entry name" value="MacB_PCD"/>
</dbReference>